<gene>
    <name evidence="2" type="ORF">CEUSTIGMA_g3653.t1</name>
</gene>
<name>A0A250WZU0_9CHLO</name>
<comment type="caution">
    <text evidence="2">The sequence shown here is derived from an EMBL/GenBank/DDBJ whole genome shotgun (WGS) entry which is preliminary data.</text>
</comment>
<proteinExistence type="predicted"/>
<organism evidence="2 3">
    <name type="scientific">Chlamydomonas eustigma</name>
    <dbReference type="NCBI Taxonomy" id="1157962"/>
    <lineage>
        <taxon>Eukaryota</taxon>
        <taxon>Viridiplantae</taxon>
        <taxon>Chlorophyta</taxon>
        <taxon>core chlorophytes</taxon>
        <taxon>Chlorophyceae</taxon>
        <taxon>CS clade</taxon>
        <taxon>Chlamydomonadales</taxon>
        <taxon>Chlamydomonadaceae</taxon>
        <taxon>Chlamydomonas</taxon>
    </lineage>
</organism>
<reference evidence="2 3" key="1">
    <citation type="submission" date="2017-08" db="EMBL/GenBank/DDBJ databases">
        <title>Acidophilic green algal genome provides insights into adaptation to an acidic environment.</title>
        <authorList>
            <person name="Hirooka S."/>
            <person name="Hirose Y."/>
            <person name="Kanesaki Y."/>
            <person name="Higuchi S."/>
            <person name="Fujiwara T."/>
            <person name="Onuma R."/>
            <person name="Era A."/>
            <person name="Ohbayashi R."/>
            <person name="Uzuka A."/>
            <person name="Nozaki H."/>
            <person name="Yoshikawa H."/>
            <person name="Miyagishima S.Y."/>
        </authorList>
    </citation>
    <scope>NUCLEOTIDE SEQUENCE [LARGE SCALE GENOMIC DNA]</scope>
    <source>
        <strain evidence="2 3">NIES-2499</strain>
    </source>
</reference>
<feature type="compositionally biased region" description="Polar residues" evidence="1">
    <location>
        <begin position="428"/>
        <end position="437"/>
    </location>
</feature>
<dbReference type="EMBL" id="BEGY01000016">
    <property type="protein sequence ID" value="GAX76209.1"/>
    <property type="molecule type" value="Genomic_DNA"/>
</dbReference>
<feature type="region of interest" description="Disordered" evidence="1">
    <location>
        <begin position="428"/>
        <end position="457"/>
    </location>
</feature>
<dbReference type="Proteomes" id="UP000232323">
    <property type="component" value="Unassembled WGS sequence"/>
</dbReference>
<sequence length="1633" mass="178115">MFCQGLQQSGVEDNVEPSQLPLMYCGVTELRAMDKPGLVKYDEHVTALHDDPPALHILSTEDCVMILDAEEDHSSLLQEPSSMCTAATAHDSCPASLHHPGSDSALPSSDLNCLLALMLPGDLVKSKQTLVAAGCHSSDSSRLSLETLQASNQLVRQPLIPKLSVRHIKNKCNSTCNLLTTEGVSEAVRTDLPCEMDVVQGFRVQHGVEDEIESSESSQDHALMMQTELHETGHHLVRSNAALFPAAADAAATGAVRKIPMIARRNVRQGCASQLDFKDAGFEPPLDHVNPVNYNSKAPHVMHLETMKTPPIARNTRSNESVAVGHLTLSSNSVFPPVIAAGSLIHDPEVRQSSGAAKPLNKISSFNALTSALSPLLEPRMFRPSVVALPLTCFQHTHLWMMRIMNQSTLAGQGSLVYPSSTQYNEAGSFRTRSGNQCEDGAELSGHEKLGRSNAAASKSGKGSIVLRCRPVRNPDLLLRPLPLLRPQTSQCSHPGAHYLLKKGDTDYDRNDDSSDECLAAEPCATIMQPAQATASAIFTNLRSGEGDGKKHCEETRSALLIQLLQALVGEEAAEACGRWPPSREEESGTMIRAAMSAAAGTDCLMACELPYNHPEYTPQQLVGGCQVVVETEDEFDLPEEFWDAVDKKAAEVKAKTMGAFKAETAAAASACTEVPKTLPRSLQQEEPLAAAPVHMPDMWEAALSTVQESDEDDALFYEAAEKAERAVALANTANRVDTSLPPSDSIRRWTGGISAISALDHLNSINKPCFLMTSCGPEADAGTNPSSYHHEQQNDVCHLMEATASKKSNTDMKQVSLCAHIAHRVYLNPPSLLSKVRTKCYENCNEDTVAHAADIREVISHTYESAVCQEDESHDCEGSLSSRGVFSRLLSQMGVLQTGSAPGNESKDKQDSAATSLELISSNKLLTSPPLGRVAPCRQPYDMQGVTKPSDEVSTAVLCSSLGMHQSNSRPESKEVEEEADVIIVDCADDIDIQEWGQNEKESLEYSFAACPDVFLQSLNGSYEACPITAPLYNGSYEACPITAPLYNATSYNGLPSKGFDKPAMPQITLLRPSLESNGFYRMNQASSHALGLHGDVAQHAKPYKPKEVQPQVPHPYLPEMHAIGSRRKAYFSNALEGHSADELQHIREGQDMTAAGVHRGHLSPPKRGMLIMEVEVEDNSVSVIDFTNDEIFDDDEEDGQKTDVDSIGLDNSHSCTRLDLLSASSAVLNTLESTTGKAPCLESHDRHVKDVNDKTEKQCSLHIQKTIHSQALNNDVVVSSGAAKLVRRWDQGDNGQEQSGYQETAILNESVALDGRVTLLGSEDHKGSSLQQYDEGTTIIDELDWESGCLIISQDSSDWEQPPDSIHQELLHDNQRHSCLENQKSVETSVSLGMQNPSVLDVNCLNMNRIASSDKSQKELIRKRLIQEVFQAQKRGRVDLSALISVMSENVKLQLQDKALLKIDDDLSEPDIGRSGSSRVGPLLKRQRLQACLSGNNRADSCLMLRVKRVTSMQQLLDAAMKDTRLMESRSVSPHRLFLAMLAMAHQNNSAMLNLSRARADEIQETVFADLKVGRIWLPEPGWMRLLQRVSSQVNVQDCTAGVDVGAALLKKNNCHENVSYEVCLEVEMSS</sequence>
<keyword evidence="3" id="KW-1185">Reference proteome</keyword>
<evidence type="ECO:0000313" key="2">
    <source>
        <dbReference type="EMBL" id="GAX76209.1"/>
    </source>
</evidence>
<accession>A0A250WZU0</accession>
<protein>
    <submittedName>
        <fullName evidence="2">Uncharacterized protein</fullName>
    </submittedName>
</protein>
<evidence type="ECO:0000256" key="1">
    <source>
        <dbReference type="SAM" id="MobiDB-lite"/>
    </source>
</evidence>
<evidence type="ECO:0000313" key="3">
    <source>
        <dbReference type="Proteomes" id="UP000232323"/>
    </source>
</evidence>